<keyword evidence="3" id="KW-0378">Hydrolase</keyword>
<organism evidence="3 4">
    <name type="scientific">Arthrobacter horti</name>
    <dbReference type="NCBI Taxonomy" id="3068273"/>
    <lineage>
        <taxon>Bacteria</taxon>
        <taxon>Bacillati</taxon>
        <taxon>Actinomycetota</taxon>
        <taxon>Actinomycetes</taxon>
        <taxon>Micrococcales</taxon>
        <taxon>Micrococcaceae</taxon>
        <taxon>Arthrobacter</taxon>
    </lineage>
</organism>
<dbReference type="Proteomes" id="UP001232725">
    <property type="component" value="Unassembled WGS sequence"/>
</dbReference>
<dbReference type="PANTHER" id="PTHR37981:SF1">
    <property type="entry name" value="SGNH HYDROLASE-TYPE ESTERASE DOMAIN-CONTAINING PROTEIN"/>
    <property type="match status" value="1"/>
</dbReference>
<evidence type="ECO:0000313" key="4">
    <source>
        <dbReference type="Proteomes" id="UP001232725"/>
    </source>
</evidence>
<feature type="domain" description="SGNH hydrolase-type esterase" evidence="2">
    <location>
        <begin position="45"/>
        <end position="259"/>
    </location>
</feature>
<gene>
    <name evidence="3" type="ORF">Q9R02_10195</name>
</gene>
<dbReference type="InterPro" id="IPR036514">
    <property type="entry name" value="SGNH_hydro_sf"/>
</dbReference>
<accession>A0ABT9IPM3</accession>
<dbReference type="SUPFAM" id="SSF52266">
    <property type="entry name" value="SGNH hydrolase"/>
    <property type="match status" value="1"/>
</dbReference>
<evidence type="ECO:0000256" key="1">
    <source>
        <dbReference type="SAM" id="SignalP"/>
    </source>
</evidence>
<dbReference type="CDD" id="cd01823">
    <property type="entry name" value="SEST_like"/>
    <property type="match status" value="1"/>
</dbReference>
<evidence type="ECO:0000259" key="2">
    <source>
        <dbReference type="Pfam" id="PF13472"/>
    </source>
</evidence>
<dbReference type="Gene3D" id="3.40.50.1110">
    <property type="entry name" value="SGNH hydrolase"/>
    <property type="match status" value="1"/>
</dbReference>
<dbReference type="RefSeq" id="WP_305996577.1">
    <property type="nucleotide sequence ID" value="NZ_JAVALS010000006.1"/>
</dbReference>
<feature type="chain" id="PRO_5045962379" evidence="1">
    <location>
        <begin position="37"/>
        <end position="275"/>
    </location>
</feature>
<dbReference type="EC" id="3.1.-.-" evidence="3"/>
<keyword evidence="4" id="KW-1185">Reference proteome</keyword>
<dbReference type="PANTHER" id="PTHR37981">
    <property type="entry name" value="LIPASE 2"/>
    <property type="match status" value="1"/>
</dbReference>
<dbReference type="EMBL" id="JAVALS010000006">
    <property type="protein sequence ID" value="MDP5227523.1"/>
    <property type="molecule type" value="Genomic_DNA"/>
</dbReference>
<feature type="signal peptide" evidence="1">
    <location>
        <begin position="1"/>
        <end position="36"/>
    </location>
</feature>
<name>A0ABT9IPM3_9MICC</name>
<dbReference type="InterPro" id="IPR037460">
    <property type="entry name" value="SEST-like"/>
</dbReference>
<protein>
    <submittedName>
        <fullName evidence="3">SGNH/GDSL hydrolase family protein</fullName>
        <ecNumber evidence="3">3.1.-.-</ecNumber>
    </submittedName>
</protein>
<dbReference type="InterPro" id="IPR013830">
    <property type="entry name" value="SGNH_hydro"/>
</dbReference>
<dbReference type="Pfam" id="PF13472">
    <property type="entry name" value="Lipase_GDSL_2"/>
    <property type="match status" value="1"/>
</dbReference>
<evidence type="ECO:0000313" key="3">
    <source>
        <dbReference type="EMBL" id="MDP5227523.1"/>
    </source>
</evidence>
<reference evidence="3 4" key="1">
    <citation type="submission" date="2023-08" db="EMBL/GenBank/DDBJ databases">
        <title>Arthrobacter horti sp. nov., isolated from forest soil.</title>
        <authorList>
            <person name="Park M."/>
        </authorList>
    </citation>
    <scope>NUCLEOTIDE SEQUENCE [LARGE SCALE GENOMIC DNA]</scope>
    <source>
        <strain evidence="3 4">YJM1</strain>
    </source>
</reference>
<keyword evidence="1" id="KW-0732">Signal</keyword>
<comment type="caution">
    <text evidence="3">The sequence shown here is derived from an EMBL/GenBank/DDBJ whole genome shotgun (WGS) entry which is preliminary data.</text>
</comment>
<sequence length="275" mass="28823">MNAEFRSRLRRWMRVSALLVMTPAVLTGFLVQPAEAAASTTTYAALGDSYTAGQGAPPYQDTVCYRSPQYSYPADVSMLRGISFKGNAACSGASTADIPAELATLPAGGVKLVTVTVGGIDAGSNQVATDCPNGTLTTECQALLTIDPTEAAALKAKLATAYAQIKTQFPTATVVAMGYPRMFTGLYLLSPFANALNSSINTLDGSISAQAAASGVRFVDVRQAFSGHEIGSFSGQWINYNSSNTADPANFHPNATGYRSGYYQSLVNAGLLPRK</sequence>
<proteinExistence type="predicted"/>
<dbReference type="GO" id="GO:0016787">
    <property type="term" value="F:hydrolase activity"/>
    <property type="evidence" value="ECO:0007669"/>
    <property type="project" value="UniProtKB-KW"/>
</dbReference>